<keyword evidence="4" id="KW-0949">S-adenosyl-L-methionine</keyword>
<dbReference type="InterPro" id="IPR002295">
    <property type="entry name" value="N4/N6-MTase_EcoPI_Mod-like"/>
</dbReference>
<sequence length="1039" mass="120670">MDQYSDKFQGLLRELFQFDCADLDFGIYRIMNYKRDVIEKFISTDLPKAIADELNRGVLADQSQAVRELAEVAQQVTETLGQDALDADGHLAQTYLNTPLGKKYLDLKAKATGARSRQTLEAMIFNHLYTFFSRYYQDGDFISKRRYSKRHRYCIPYNGEEVYLYWANQDQYYVKTAEYFHDYSFTSNGVTVHFKLQAANVEQNNVKGDKRFFIPRPSGVDWNEQASQLVIPFEYRPLTEQEAVTYGTKNQQDKIIAEAVDAIPRYLKKADKALLALTAERRKTSDGQPVSVLEHHLRQYTRRNTADFFVHKDLKGFLSQELDFYLKNEVLNLDEMETAGETRCEGWFQIMRVIKAVGGRIIDFLDQIESFQKMLWEKSKFITETQYCITVGNIDEGFYPEIAACDAQWAEWKELFHIDEEQSDLFTAYMSKKDKRTAFLKAHPTLVLDTKHFDSNFVDRLLESIEDLDGKTDGLLVASENFQAINLLIAKYREQIGCIYIDPPYNTSENTFVYKNSYKHSSWITMMANRLALSRRLLLRSGVIEVAIDDTETGFLRGLMDHLFGENNRVATIAAEVNPAGQNLRPNTPALSHDYCHVYASDITEMKMLLRDLTEDEMESYEETDDKGSFLWDNLRRRGGNSRPSDRPGQWYPLFVAGYSVRVPDMEWDEQAKRWIVKEKPRTGEIEVWPIDPKGERRIWRVNPDGAKRCLALGEIAVTLKGGRLEVIKKSYMPKGKKPKTLWKDPKYSATTHGTKLLIDILGKQLFSYPKSLYLVIDCLRFWADEGTIVFDYFAGSGTSGHAVIRLNQEDDGNRRFVLVEMGDYFDTVLLPRIKKVTFTPEWKDGKPKRMATPEEAQRNPRIIKYMRLESYEDALNNISFEESSGQMAMQFDDYLLKYMLKWETRKSETLLNVEKLARPFSYKLSIRKDGETADRIVDVPETFNYLLGLHVSTRKVYDDNGRRYLVYRGRIDHRQVVIIWRETEGWQKKDYERDKKFVAEQKLTEGADEVFVNGDSFISNARSLEPVFKARMFSTVEA</sequence>
<proteinExistence type="inferred from homology"/>
<name>A0A485LVQ3_9ZZZZ</name>
<dbReference type="InterPro" id="IPR029063">
    <property type="entry name" value="SAM-dependent_MTases_sf"/>
</dbReference>
<evidence type="ECO:0000259" key="5">
    <source>
        <dbReference type="Pfam" id="PF01555"/>
    </source>
</evidence>
<evidence type="ECO:0000256" key="4">
    <source>
        <dbReference type="ARBA" id="ARBA00022691"/>
    </source>
</evidence>
<keyword evidence="3" id="KW-0808">Transferase</keyword>
<reference evidence="6" key="1">
    <citation type="submission" date="2019-03" db="EMBL/GenBank/DDBJ databases">
        <authorList>
            <person name="Hao L."/>
        </authorList>
    </citation>
    <scope>NUCLEOTIDE SEQUENCE</scope>
</reference>
<dbReference type="InterPro" id="IPR002052">
    <property type="entry name" value="DNA_methylase_N6_adenine_CS"/>
</dbReference>
<dbReference type="GO" id="GO:0032259">
    <property type="term" value="P:methylation"/>
    <property type="evidence" value="ECO:0007669"/>
    <property type="project" value="UniProtKB-KW"/>
</dbReference>
<keyword evidence="2" id="KW-0489">Methyltransferase</keyword>
<dbReference type="InterPro" id="IPR002941">
    <property type="entry name" value="DNA_methylase_N4/N6"/>
</dbReference>
<comment type="similarity">
    <text evidence="1">Belongs to the N(4)/N(6)-methyltransferase family.</text>
</comment>
<evidence type="ECO:0000256" key="1">
    <source>
        <dbReference type="ARBA" id="ARBA00006594"/>
    </source>
</evidence>
<evidence type="ECO:0000256" key="2">
    <source>
        <dbReference type="ARBA" id="ARBA00022603"/>
    </source>
</evidence>
<gene>
    <name evidence="6" type="ORF">SCFA_130002</name>
</gene>
<dbReference type="EMBL" id="CAADRM010000035">
    <property type="protein sequence ID" value="VFU12186.1"/>
    <property type="molecule type" value="Genomic_DNA"/>
</dbReference>
<accession>A0A485LVQ3</accession>
<evidence type="ECO:0000313" key="6">
    <source>
        <dbReference type="EMBL" id="VFU12186.1"/>
    </source>
</evidence>
<evidence type="ECO:0000256" key="3">
    <source>
        <dbReference type="ARBA" id="ARBA00022679"/>
    </source>
</evidence>
<protein>
    <recommendedName>
        <fullName evidence="5">DNA methylase N-4/N-6 domain-containing protein</fullName>
    </recommendedName>
</protein>
<dbReference type="GO" id="GO:0008170">
    <property type="term" value="F:N-methyltransferase activity"/>
    <property type="evidence" value="ECO:0007669"/>
    <property type="project" value="InterPro"/>
</dbReference>
<dbReference type="Pfam" id="PF01555">
    <property type="entry name" value="N6_N4_Mtase"/>
    <property type="match status" value="1"/>
</dbReference>
<feature type="domain" description="DNA methylase N-4/N-6" evidence="5">
    <location>
        <begin position="498"/>
        <end position="823"/>
    </location>
</feature>
<organism evidence="6">
    <name type="scientific">anaerobic digester metagenome</name>
    <dbReference type="NCBI Taxonomy" id="1263854"/>
    <lineage>
        <taxon>unclassified sequences</taxon>
        <taxon>metagenomes</taxon>
        <taxon>ecological metagenomes</taxon>
    </lineage>
</organism>
<dbReference type="PRINTS" id="PR00506">
    <property type="entry name" value="D21N6MTFRASE"/>
</dbReference>
<dbReference type="AlphaFoldDB" id="A0A485LVQ3"/>
<dbReference type="PROSITE" id="PS00092">
    <property type="entry name" value="N6_MTASE"/>
    <property type="match status" value="1"/>
</dbReference>
<dbReference type="GO" id="GO:0003677">
    <property type="term" value="F:DNA binding"/>
    <property type="evidence" value="ECO:0007669"/>
    <property type="project" value="InterPro"/>
</dbReference>
<dbReference type="Gene3D" id="3.40.50.150">
    <property type="entry name" value="Vaccinia Virus protein VP39"/>
    <property type="match status" value="1"/>
</dbReference>
<dbReference type="SUPFAM" id="SSF53335">
    <property type="entry name" value="S-adenosyl-L-methionine-dependent methyltransferases"/>
    <property type="match status" value="1"/>
</dbReference>